<accession>A0A5K7ZGU1</accession>
<evidence type="ECO:0000256" key="1">
    <source>
        <dbReference type="ARBA" id="ARBA00022737"/>
    </source>
</evidence>
<dbReference type="Proteomes" id="UP000425960">
    <property type="component" value="Chromosome"/>
</dbReference>
<dbReference type="Pfam" id="PF13424">
    <property type="entry name" value="TPR_12"/>
    <property type="match status" value="1"/>
</dbReference>
<dbReference type="KEGG" id="dov:DSCO28_06270"/>
<dbReference type="InterPro" id="IPR011990">
    <property type="entry name" value="TPR-like_helical_dom_sf"/>
</dbReference>
<dbReference type="PROSITE" id="PS50293">
    <property type="entry name" value="TPR_REGION"/>
    <property type="match status" value="1"/>
</dbReference>
<keyword evidence="2 4" id="KW-0802">TPR repeat</keyword>
<keyword evidence="5" id="KW-0472">Membrane</keyword>
<keyword evidence="5" id="KW-0812">Transmembrane</keyword>
<dbReference type="RefSeq" id="WP_155321109.1">
    <property type="nucleotide sequence ID" value="NZ_AP021876.1"/>
</dbReference>
<organism evidence="6 7">
    <name type="scientific">Desulfosarcina ovata subsp. sediminis</name>
    <dbReference type="NCBI Taxonomy" id="885957"/>
    <lineage>
        <taxon>Bacteria</taxon>
        <taxon>Pseudomonadati</taxon>
        <taxon>Thermodesulfobacteriota</taxon>
        <taxon>Desulfobacteria</taxon>
        <taxon>Desulfobacterales</taxon>
        <taxon>Desulfosarcinaceae</taxon>
        <taxon>Desulfosarcina</taxon>
    </lineage>
</organism>
<dbReference type="SMART" id="SM00028">
    <property type="entry name" value="TPR"/>
    <property type="match status" value="2"/>
</dbReference>
<evidence type="ECO:0000256" key="3">
    <source>
        <dbReference type="ARBA" id="ARBA00023078"/>
    </source>
</evidence>
<keyword evidence="5" id="KW-1133">Transmembrane helix</keyword>
<proteinExistence type="predicted"/>
<evidence type="ECO:0000256" key="2">
    <source>
        <dbReference type="ARBA" id="ARBA00022803"/>
    </source>
</evidence>
<feature type="transmembrane region" description="Helical" evidence="5">
    <location>
        <begin position="15"/>
        <end position="36"/>
    </location>
</feature>
<dbReference type="PROSITE" id="PS50005">
    <property type="entry name" value="TPR"/>
    <property type="match status" value="2"/>
</dbReference>
<dbReference type="AlphaFoldDB" id="A0A5K7ZGU1"/>
<gene>
    <name evidence="6" type="ORF">DSCO28_06270</name>
</gene>
<protein>
    <submittedName>
        <fullName evidence="6">Uncharacterized protein</fullName>
    </submittedName>
</protein>
<reference evidence="6 7" key="1">
    <citation type="submission" date="2019-11" db="EMBL/GenBank/DDBJ databases">
        <title>Comparative genomics of hydrocarbon-degrading Desulfosarcina strains.</title>
        <authorList>
            <person name="Watanabe M."/>
            <person name="Kojima H."/>
            <person name="Fukui M."/>
        </authorList>
    </citation>
    <scope>NUCLEOTIDE SEQUENCE [LARGE SCALE GENOMIC DNA]</scope>
    <source>
        <strain evidence="6 7">28bB2T</strain>
    </source>
</reference>
<name>A0A5K7ZGU1_9BACT</name>
<keyword evidence="1" id="KW-0677">Repeat</keyword>
<dbReference type="PANTHER" id="PTHR44943:SF9">
    <property type="entry name" value="TPR-REPEAT-CONTAINING PROTEIN"/>
    <property type="match status" value="1"/>
</dbReference>
<evidence type="ECO:0000313" key="7">
    <source>
        <dbReference type="Proteomes" id="UP000425960"/>
    </source>
</evidence>
<dbReference type="SUPFAM" id="SSF48452">
    <property type="entry name" value="TPR-like"/>
    <property type="match status" value="1"/>
</dbReference>
<dbReference type="Gene3D" id="1.25.40.10">
    <property type="entry name" value="Tetratricopeptide repeat domain"/>
    <property type="match status" value="1"/>
</dbReference>
<evidence type="ECO:0000313" key="6">
    <source>
        <dbReference type="EMBL" id="BBO80061.1"/>
    </source>
</evidence>
<feature type="repeat" description="TPR" evidence="4">
    <location>
        <begin position="110"/>
        <end position="143"/>
    </location>
</feature>
<dbReference type="InterPro" id="IPR051685">
    <property type="entry name" value="Ycf3/AcsC/BcsC/TPR_MFPF"/>
</dbReference>
<dbReference type="PANTHER" id="PTHR44943">
    <property type="entry name" value="CELLULOSE SYNTHASE OPERON PROTEIN C"/>
    <property type="match status" value="1"/>
</dbReference>
<dbReference type="EMBL" id="AP021876">
    <property type="protein sequence ID" value="BBO80061.1"/>
    <property type="molecule type" value="Genomic_DNA"/>
</dbReference>
<evidence type="ECO:0000256" key="4">
    <source>
        <dbReference type="PROSITE-ProRule" id="PRU00339"/>
    </source>
</evidence>
<keyword evidence="3" id="KW-0793">Thylakoid</keyword>
<feature type="repeat" description="TPR" evidence="4">
    <location>
        <begin position="76"/>
        <end position="109"/>
    </location>
</feature>
<dbReference type="InterPro" id="IPR019734">
    <property type="entry name" value="TPR_rpt"/>
</dbReference>
<evidence type="ECO:0000256" key="5">
    <source>
        <dbReference type="SAM" id="Phobius"/>
    </source>
</evidence>
<sequence>MGSKKISGYIKSENVIWLVVVSLLVGFVSGVAFGIYKVGGIADPQQGAIAAPVMNEARQKVIDDLKARAQTHPDDPEAWIQLGHQYFDLGLAEEAIAAYEKALAINDHDANVWTDLGVMYRRAGNPQKAVDAFDRAMQVDPGHEISRFNKGIVLFHDLKDEKGALAAWEALLASNPQATTPGGQTVRELVEHIKNNHQDKK</sequence>